<organism evidence="4 5">
    <name type="scientific">Allopusillimonas soli</name>
    <dbReference type="NCBI Taxonomy" id="659016"/>
    <lineage>
        <taxon>Bacteria</taxon>
        <taxon>Pseudomonadati</taxon>
        <taxon>Pseudomonadota</taxon>
        <taxon>Betaproteobacteria</taxon>
        <taxon>Burkholderiales</taxon>
        <taxon>Alcaligenaceae</taxon>
        <taxon>Allopusillimonas</taxon>
    </lineage>
</organism>
<comment type="caution">
    <text evidence="4">The sequence shown here is derived from an EMBL/GenBank/DDBJ whole genome shotgun (WGS) entry which is preliminary data.</text>
</comment>
<evidence type="ECO:0000256" key="2">
    <source>
        <dbReference type="SAM" id="SignalP"/>
    </source>
</evidence>
<dbReference type="EMBL" id="JACCEW010000003">
    <property type="protein sequence ID" value="NYT37732.1"/>
    <property type="molecule type" value="Genomic_DNA"/>
</dbReference>
<dbReference type="CDD" id="cd19963">
    <property type="entry name" value="PBP1_BMP-like"/>
    <property type="match status" value="1"/>
</dbReference>
<dbReference type="OrthoDB" id="9769871at2"/>
<feature type="domain" description="ABC transporter substrate-binding protein PnrA-like" evidence="3">
    <location>
        <begin position="40"/>
        <end position="320"/>
    </location>
</feature>
<evidence type="ECO:0000313" key="5">
    <source>
        <dbReference type="Proteomes" id="UP000580517"/>
    </source>
</evidence>
<dbReference type="InterPro" id="IPR052910">
    <property type="entry name" value="ABC-Purine-Binding"/>
</dbReference>
<proteinExistence type="predicted"/>
<dbReference type="SUPFAM" id="SSF53822">
    <property type="entry name" value="Periplasmic binding protein-like I"/>
    <property type="match status" value="1"/>
</dbReference>
<dbReference type="InterPro" id="IPR028082">
    <property type="entry name" value="Peripla_BP_I"/>
</dbReference>
<dbReference type="PANTHER" id="PTHR43208">
    <property type="entry name" value="ABC TRANSPORTER SUBSTRATE-BINDING PROTEIN"/>
    <property type="match status" value="1"/>
</dbReference>
<dbReference type="Proteomes" id="UP000580517">
    <property type="component" value="Unassembled WGS sequence"/>
</dbReference>
<dbReference type="Pfam" id="PF02608">
    <property type="entry name" value="Bmp"/>
    <property type="match status" value="1"/>
</dbReference>
<dbReference type="AlphaFoldDB" id="A0A853FDL3"/>
<keyword evidence="1 2" id="KW-0732">Signal</keyword>
<gene>
    <name evidence="4" type="ORF">H0A68_12670</name>
</gene>
<name>A0A853FDL3_9BURK</name>
<feature type="chain" id="PRO_5032360098" evidence="2">
    <location>
        <begin position="28"/>
        <end position="369"/>
    </location>
</feature>
<dbReference type="InterPro" id="IPR003760">
    <property type="entry name" value="PnrA-like"/>
</dbReference>
<keyword evidence="5" id="KW-1185">Reference proteome</keyword>
<dbReference type="Gene3D" id="3.40.50.2300">
    <property type="match status" value="2"/>
</dbReference>
<evidence type="ECO:0000259" key="3">
    <source>
        <dbReference type="Pfam" id="PF02608"/>
    </source>
</evidence>
<feature type="signal peptide" evidence="2">
    <location>
        <begin position="1"/>
        <end position="27"/>
    </location>
</feature>
<reference evidence="4 5" key="1">
    <citation type="submission" date="2020-07" db="EMBL/GenBank/DDBJ databases">
        <title>Taxonomic revisions and descriptions of new bacterial species based on genomic comparisons in the high-G+C-content subgroup of the family Alcaligenaceae.</title>
        <authorList>
            <person name="Szabo A."/>
            <person name="Felfoldi T."/>
        </authorList>
    </citation>
    <scope>NUCLEOTIDE SEQUENCE [LARGE SCALE GENOMIC DNA]</scope>
    <source>
        <strain evidence="4 5">DSM 25264</strain>
    </source>
</reference>
<evidence type="ECO:0000313" key="4">
    <source>
        <dbReference type="EMBL" id="NYT37732.1"/>
    </source>
</evidence>
<accession>A0A853FDL3</accession>
<dbReference type="PANTHER" id="PTHR43208:SF1">
    <property type="entry name" value="ABC TRANSPORTER SUBSTRATE-BINDING PROTEIN"/>
    <property type="match status" value="1"/>
</dbReference>
<dbReference type="RefSeq" id="WP_129969163.1">
    <property type="nucleotide sequence ID" value="NZ_JACCEW010000003.1"/>
</dbReference>
<evidence type="ECO:0000256" key="1">
    <source>
        <dbReference type="ARBA" id="ARBA00022729"/>
    </source>
</evidence>
<sequence>MSSKRLRKALCWAALAPALACSAAAFAAETSAGGVALPLKVGFVYVSPVGEAGWSWQQDEGRRQMEEAMKGKVVTQYVEDVPEGADAERVIRDLAQQGNKLIFTTSFGFMNPTLKVARQFPDVKFVHSTGYKTAPNVATTNARFYEARYLAGIVAGKMTKTNIAGYVGAFPIPEVLQGINAFTRGMRSVNPKAQVHVIWVNSWFDPGKERDAALALMGQGADIVTHHTDSTATVQAAEEKGKYAIAYHSDMSKFGPHAQLAAVTHHWGKYFTKEVQDVLDGTWKSDQTWGGLGTGMTAIEGFGDAVPEEVRKLVEEKKAEIIAGKLNPFAAPVVDNKGKTLLASGALDDAALNKMNYYVQGVAGSLPTQ</sequence>
<protein>
    <submittedName>
        <fullName evidence="4">BMP family ABC transporter substrate-binding protein</fullName>
    </submittedName>
</protein>
<dbReference type="GO" id="GO:0005886">
    <property type="term" value="C:plasma membrane"/>
    <property type="evidence" value="ECO:0007669"/>
    <property type="project" value="InterPro"/>
</dbReference>